<proteinExistence type="predicted"/>
<evidence type="ECO:0000256" key="1">
    <source>
        <dbReference type="SAM" id="MobiDB-lite"/>
    </source>
</evidence>
<name>A0AA35T1Z1_GEOBA</name>
<reference evidence="2" key="1">
    <citation type="submission" date="2023-03" db="EMBL/GenBank/DDBJ databases">
        <authorList>
            <person name="Steffen K."/>
            <person name="Cardenas P."/>
        </authorList>
    </citation>
    <scope>NUCLEOTIDE SEQUENCE</scope>
</reference>
<feature type="compositionally biased region" description="Low complexity" evidence="1">
    <location>
        <begin position="107"/>
        <end position="122"/>
    </location>
</feature>
<evidence type="ECO:0000313" key="2">
    <source>
        <dbReference type="EMBL" id="CAI8038871.1"/>
    </source>
</evidence>
<feature type="compositionally biased region" description="Polar residues" evidence="1">
    <location>
        <begin position="123"/>
        <end position="134"/>
    </location>
</feature>
<organism evidence="2 3">
    <name type="scientific">Geodia barretti</name>
    <name type="common">Barrett's horny sponge</name>
    <dbReference type="NCBI Taxonomy" id="519541"/>
    <lineage>
        <taxon>Eukaryota</taxon>
        <taxon>Metazoa</taxon>
        <taxon>Porifera</taxon>
        <taxon>Demospongiae</taxon>
        <taxon>Heteroscleromorpha</taxon>
        <taxon>Tetractinellida</taxon>
        <taxon>Astrophorina</taxon>
        <taxon>Geodiidae</taxon>
        <taxon>Geodia</taxon>
    </lineage>
</organism>
<dbReference type="Proteomes" id="UP001174909">
    <property type="component" value="Unassembled WGS sequence"/>
</dbReference>
<feature type="compositionally biased region" description="Basic and acidic residues" evidence="1">
    <location>
        <begin position="1"/>
        <end position="14"/>
    </location>
</feature>
<feature type="region of interest" description="Disordered" evidence="1">
    <location>
        <begin position="42"/>
        <end position="69"/>
    </location>
</feature>
<sequence length="134" mass="14282">MLVGCHSEEPDGKRNALPSSPVSEGLSEGARLISDLQSYQWQRLSEPPSLDKSRHTVLPPPSQQERGTATKLVTQLAVLTAQTRPGDLVQVSSLRGAMGLPAENEAPSLSSPQDPMSPPSQSATDTDQQHTNST</sequence>
<accession>A0AA35T1Z1</accession>
<keyword evidence="3" id="KW-1185">Reference proteome</keyword>
<dbReference type="AlphaFoldDB" id="A0AA35T1Z1"/>
<protein>
    <submittedName>
        <fullName evidence="2">Uncharacterized protein</fullName>
    </submittedName>
</protein>
<feature type="region of interest" description="Disordered" evidence="1">
    <location>
        <begin position="1"/>
        <end position="29"/>
    </location>
</feature>
<feature type="region of interest" description="Disordered" evidence="1">
    <location>
        <begin position="94"/>
        <end position="134"/>
    </location>
</feature>
<evidence type="ECO:0000313" key="3">
    <source>
        <dbReference type="Proteomes" id="UP001174909"/>
    </source>
</evidence>
<gene>
    <name evidence="2" type="ORF">GBAR_LOCUS21661</name>
</gene>
<dbReference type="EMBL" id="CASHTH010003016">
    <property type="protein sequence ID" value="CAI8038871.1"/>
    <property type="molecule type" value="Genomic_DNA"/>
</dbReference>
<comment type="caution">
    <text evidence="2">The sequence shown here is derived from an EMBL/GenBank/DDBJ whole genome shotgun (WGS) entry which is preliminary data.</text>
</comment>